<dbReference type="Gene3D" id="6.10.250.1280">
    <property type="match status" value="1"/>
</dbReference>
<name>A0A9P8C3T2_9HELO</name>
<evidence type="ECO:0000313" key="3">
    <source>
        <dbReference type="EMBL" id="KAG9232425.1"/>
    </source>
</evidence>
<dbReference type="Proteomes" id="UP000824998">
    <property type="component" value="Unassembled WGS sequence"/>
</dbReference>
<keyword evidence="4" id="KW-1185">Reference proteome</keyword>
<feature type="compositionally biased region" description="Basic and acidic residues" evidence="2">
    <location>
        <begin position="27"/>
        <end position="39"/>
    </location>
</feature>
<comment type="caution">
    <text evidence="3">The sequence shown here is derived from an EMBL/GenBank/DDBJ whole genome shotgun (WGS) entry which is preliminary data.</text>
</comment>
<dbReference type="GO" id="GO:0051604">
    <property type="term" value="P:protein maturation"/>
    <property type="evidence" value="ECO:0007669"/>
    <property type="project" value="InterPro"/>
</dbReference>
<evidence type="ECO:0008006" key="5">
    <source>
        <dbReference type="Google" id="ProtNLM"/>
    </source>
</evidence>
<comment type="similarity">
    <text evidence="1">Belongs to the MIP18 family.</text>
</comment>
<dbReference type="Gene3D" id="3.30.300.130">
    <property type="entry name" value="Fe-S cluster assembly (FSCA)"/>
    <property type="match status" value="1"/>
</dbReference>
<dbReference type="PANTHER" id="PTHR12377">
    <property type="entry name" value="CYTOSOLIC IRON-SULFUR ASSEMBLY COMPONENT 2B-RELATED"/>
    <property type="match status" value="1"/>
</dbReference>
<organism evidence="3 4">
    <name type="scientific">Amylocarpus encephaloides</name>
    <dbReference type="NCBI Taxonomy" id="45428"/>
    <lineage>
        <taxon>Eukaryota</taxon>
        <taxon>Fungi</taxon>
        <taxon>Dikarya</taxon>
        <taxon>Ascomycota</taxon>
        <taxon>Pezizomycotina</taxon>
        <taxon>Leotiomycetes</taxon>
        <taxon>Helotiales</taxon>
        <taxon>Helotiales incertae sedis</taxon>
        <taxon>Amylocarpus</taxon>
    </lineage>
</organism>
<evidence type="ECO:0000256" key="1">
    <source>
        <dbReference type="ARBA" id="ARBA00010381"/>
    </source>
</evidence>
<protein>
    <recommendedName>
        <fullName evidence="5">MIP18 family-like domain-containing protein</fullName>
    </recommendedName>
</protein>
<dbReference type="EMBL" id="MU251549">
    <property type="protein sequence ID" value="KAG9232425.1"/>
    <property type="molecule type" value="Genomic_DNA"/>
</dbReference>
<proteinExistence type="inferred from homology"/>
<sequence length="203" mass="22437">MAFSAKENANPTILSASDLPSHRQRRKVNEDSSKQHGIRELLMGRPSYAIDPFYLSDYSDTDSDDSAVEPIDEEEIYDLIAPILDPEHPLSLESLGVVKLQDVHLLSPPDPTNPAALSRVLVELTPTVSHCSLATIIGLCVRVRLDQALPPSYRVEVKIKKGTHNSSEDVNKQLADKERVAAALENANLMSILRNMMKPCLET</sequence>
<dbReference type="InterPro" id="IPR039796">
    <property type="entry name" value="MIP18"/>
</dbReference>
<dbReference type="OrthoDB" id="2746at2759"/>
<reference evidence="3" key="1">
    <citation type="journal article" date="2021" name="IMA Fungus">
        <title>Genomic characterization of three marine fungi, including Emericellopsis atlantica sp. nov. with signatures of a generalist lifestyle and marine biomass degradation.</title>
        <authorList>
            <person name="Hagestad O.C."/>
            <person name="Hou L."/>
            <person name="Andersen J.H."/>
            <person name="Hansen E.H."/>
            <person name="Altermark B."/>
            <person name="Li C."/>
            <person name="Kuhnert E."/>
            <person name="Cox R.J."/>
            <person name="Crous P.W."/>
            <person name="Spatafora J.W."/>
            <person name="Lail K."/>
            <person name="Amirebrahimi M."/>
            <person name="Lipzen A."/>
            <person name="Pangilinan J."/>
            <person name="Andreopoulos W."/>
            <person name="Hayes R.D."/>
            <person name="Ng V."/>
            <person name="Grigoriev I.V."/>
            <person name="Jackson S.A."/>
            <person name="Sutton T.D.S."/>
            <person name="Dobson A.D.W."/>
            <person name="Rama T."/>
        </authorList>
    </citation>
    <scope>NUCLEOTIDE SEQUENCE</scope>
    <source>
        <strain evidence="3">TRa018bII</strain>
    </source>
</reference>
<dbReference type="AlphaFoldDB" id="A0A9P8C3T2"/>
<feature type="region of interest" description="Disordered" evidence="2">
    <location>
        <begin position="1"/>
        <end position="40"/>
    </location>
</feature>
<gene>
    <name evidence="3" type="ORF">BJ875DRAFT_486090</name>
</gene>
<dbReference type="InterPro" id="IPR034904">
    <property type="entry name" value="FSCA_dom_sf"/>
</dbReference>
<dbReference type="SUPFAM" id="SSF117916">
    <property type="entry name" value="Fe-S cluster assembly (FSCA) domain-like"/>
    <property type="match status" value="1"/>
</dbReference>
<evidence type="ECO:0000313" key="4">
    <source>
        <dbReference type="Proteomes" id="UP000824998"/>
    </source>
</evidence>
<accession>A0A9P8C3T2</accession>
<evidence type="ECO:0000256" key="2">
    <source>
        <dbReference type="SAM" id="MobiDB-lite"/>
    </source>
</evidence>
<dbReference type="PANTHER" id="PTHR12377:SF0">
    <property type="entry name" value="CYTOSOLIC IRON-SULFUR ASSEMBLY COMPONENT 2B"/>
    <property type="match status" value="1"/>
</dbReference>